<dbReference type="Pfam" id="PF01607">
    <property type="entry name" value="CBM_14"/>
    <property type="match status" value="1"/>
</dbReference>
<dbReference type="AlphaFoldDB" id="A0ABD2PK93"/>
<dbReference type="Proteomes" id="UP001516400">
    <property type="component" value="Unassembled WGS sequence"/>
</dbReference>
<organism evidence="3 4">
    <name type="scientific">Cryptolaemus montrouzieri</name>
    <dbReference type="NCBI Taxonomy" id="559131"/>
    <lineage>
        <taxon>Eukaryota</taxon>
        <taxon>Metazoa</taxon>
        <taxon>Ecdysozoa</taxon>
        <taxon>Arthropoda</taxon>
        <taxon>Hexapoda</taxon>
        <taxon>Insecta</taxon>
        <taxon>Pterygota</taxon>
        <taxon>Neoptera</taxon>
        <taxon>Endopterygota</taxon>
        <taxon>Coleoptera</taxon>
        <taxon>Polyphaga</taxon>
        <taxon>Cucujiformia</taxon>
        <taxon>Coccinelloidea</taxon>
        <taxon>Coccinellidae</taxon>
        <taxon>Scymninae</taxon>
        <taxon>Scymnini</taxon>
        <taxon>Cryptolaemus</taxon>
    </lineage>
</organism>
<name>A0ABD2PK93_9CUCU</name>
<reference evidence="3 4" key="1">
    <citation type="journal article" date="2021" name="BMC Biol.">
        <title>Horizontally acquired antibacterial genes associated with adaptive radiation of ladybird beetles.</title>
        <authorList>
            <person name="Li H.S."/>
            <person name="Tang X.F."/>
            <person name="Huang Y.H."/>
            <person name="Xu Z.Y."/>
            <person name="Chen M.L."/>
            <person name="Du X.Y."/>
            <person name="Qiu B.Y."/>
            <person name="Chen P.T."/>
            <person name="Zhang W."/>
            <person name="Slipinski A."/>
            <person name="Escalona H.E."/>
            <person name="Waterhouse R.M."/>
            <person name="Zwick A."/>
            <person name="Pang H."/>
        </authorList>
    </citation>
    <scope>NUCLEOTIDE SEQUENCE [LARGE SCALE GENOMIC DNA]</scope>
    <source>
        <strain evidence="3">SYSU2018</strain>
    </source>
</reference>
<evidence type="ECO:0000259" key="2">
    <source>
        <dbReference type="PROSITE" id="PS50940"/>
    </source>
</evidence>
<proteinExistence type="predicted"/>
<dbReference type="PROSITE" id="PS50940">
    <property type="entry name" value="CHIT_BIND_II"/>
    <property type="match status" value="1"/>
</dbReference>
<evidence type="ECO:0000313" key="3">
    <source>
        <dbReference type="EMBL" id="KAL3290560.1"/>
    </source>
</evidence>
<dbReference type="Gene3D" id="2.170.140.10">
    <property type="entry name" value="Chitin binding domain"/>
    <property type="match status" value="1"/>
</dbReference>
<evidence type="ECO:0000256" key="1">
    <source>
        <dbReference type="SAM" id="SignalP"/>
    </source>
</evidence>
<dbReference type="SUPFAM" id="SSF57625">
    <property type="entry name" value="Invertebrate chitin-binding proteins"/>
    <property type="match status" value="1"/>
</dbReference>
<accession>A0ABD2PK93</accession>
<comment type="caution">
    <text evidence="3">The sequence shown here is derived from an EMBL/GenBank/DDBJ whole genome shotgun (WGS) entry which is preliminary data.</text>
</comment>
<gene>
    <name evidence="3" type="ORF">HHI36_023952</name>
</gene>
<sequence length="138" mass="15342">MRMRNIYTISFMVILILESSNSQTTCMSAGKFLLPDDATNRTYYICTAPNSTRIYFRCPTNYIFNDSTKLCQPQSNQSTTCSLLQIILRLTPDPSGDSTSYIDCRDPSLGPVKKQCQVGSTFSPILLCCYNGSSCVAI</sequence>
<keyword evidence="4" id="KW-1185">Reference proteome</keyword>
<dbReference type="InterPro" id="IPR036508">
    <property type="entry name" value="Chitin-bd_dom_sf"/>
</dbReference>
<dbReference type="InterPro" id="IPR002557">
    <property type="entry name" value="Chitin-bd_dom"/>
</dbReference>
<feature type="domain" description="Chitin-binding type-2" evidence="2">
    <location>
        <begin position="23"/>
        <end position="83"/>
    </location>
</feature>
<dbReference type="EMBL" id="JABFTP020000188">
    <property type="protein sequence ID" value="KAL3290560.1"/>
    <property type="molecule type" value="Genomic_DNA"/>
</dbReference>
<feature type="signal peptide" evidence="1">
    <location>
        <begin position="1"/>
        <end position="22"/>
    </location>
</feature>
<feature type="chain" id="PRO_5044812407" description="Chitin-binding type-2 domain-containing protein" evidence="1">
    <location>
        <begin position="23"/>
        <end position="138"/>
    </location>
</feature>
<evidence type="ECO:0000313" key="4">
    <source>
        <dbReference type="Proteomes" id="UP001516400"/>
    </source>
</evidence>
<protein>
    <recommendedName>
        <fullName evidence="2">Chitin-binding type-2 domain-containing protein</fullName>
    </recommendedName>
</protein>
<keyword evidence="1" id="KW-0732">Signal</keyword>